<dbReference type="PANTHER" id="PTHR24567:SF74">
    <property type="entry name" value="HTH-TYPE TRANSCRIPTIONAL REGULATOR ARCR"/>
    <property type="match status" value="1"/>
</dbReference>
<dbReference type="InterPro" id="IPR014710">
    <property type="entry name" value="RmlC-like_jellyroll"/>
</dbReference>
<keyword evidence="3" id="KW-0804">Transcription</keyword>
<dbReference type="Gene3D" id="1.10.10.10">
    <property type="entry name" value="Winged helix-like DNA-binding domain superfamily/Winged helix DNA-binding domain"/>
    <property type="match status" value="1"/>
</dbReference>
<evidence type="ECO:0000256" key="1">
    <source>
        <dbReference type="ARBA" id="ARBA00023015"/>
    </source>
</evidence>
<evidence type="ECO:0000256" key="2">
    <source>
        <dbReference type="ARBA" id="ARBA00023125"/>
    </source>
</evidence>
<feature type="domain" description="HTH crp-type" evidence="5">
    <location>
        <begin position="150"/>
        <end position="222"/>
    </location>
</feature>
<dbReference type="Proteomes" id="UP000317365">
    <property type="component" value="Chromosome"/>
</dbReference>
<dbReference type="PANTHER" id="PTHR24567">
    <property type="entry name" value="CRP FAMILY TRANSCRIPTIONAL REGULATORY PROTEIN"/>
    <property type="match status" value="1"/>
</dbReference>
<dbReference type="InterPro" id="IPR018490">
    <property type="entry name" value="cNMP-bd_dom_sf"/>
</dbReference>
<evidence type="ECO:0000313" key="7">
    <source>
        <dbReference type="Proteomes" id="UP000317365"/>
    </source>
</evidence>
<dbReference type="InterPro" id="IPR012318">
    <property type="entry name" value="HTH_CRP"/>
</dbReference>
<accession>A0A515EJ73</accession>
<dbReference type="CDD" id="cd00038">
    <property type="entry name" value="CAP_ED"/>
    <property type="match status" value="1"/>
</dbReference>
<keyword evidence="7" id="KW-1185">Reference proteome</keyword>
<keyword evidence="2" id="KW-0238">DNA-binding</keyword>
<dbReference type="InterPro" id="IPR000595">
    <property type="entry name" value="cNMP-bd_dom"/>
</dbReference>
<evidence type="ECO:0000259" key="4">
    <source>
        <dbReference type="PROSITE" id="PS50042"/>
    </source>
</evidence>
<dbReference type="InterPro" id="IPR036390">
    <property type="entry name" value="WH_DNA-bd_sf"/>
</dbReference>
<dbReference type="SUPFAM" id="SSF51206">
    <property type="entry name" value="cAMP-binding domain-like"/>
    <property type="match status" value="1"/>
</dbReference>
<dbReference type="GO" id="GO:0003700">
    <property type="term" value="F:DNA-binding transcription factor activity"/>
    <property type="evidence" value="ECO:0007669"/>
    <property type="project" value="TreeGrafter"/>
</dbReference>
<organism evidence="6 7">
    <name type="scientific">Rhodoferax aquaticus</name>
    <dbReference type="NCBI Taxonomy" id="2527691"/>
    <lineage>
        <taxon>Bacteria</taxon>
        <taxon>Pseudomonadati</taxon>
        <taxon>Pseudomonadota</taxon>
        <taxon>Betaproteobacteria</taxon>
        <taxon>Burkholderiales</taxon>
        <taxon>Comamonadaceae</taxon>
        <taxon>Rhodoferax</taxon>
    </lineage>
</organism>
<dbReference type="Gene3D" id="2.60.120.10">
    <property type="entry name" value="Jelly Rolls"/>
    <property type="match status" value="1"/>
</dbReference>
<feature type="domain" description="Cyclic nucleotide-binding" evidence="4">
    <location>
        <begin position="17"/>
        <end position="123"/>
    </location>
</feature>
<dbReference type="InterPro" id="IPR050397">
    <property type="entry name" value="Env_Response_Regulators"/>
</dbReference>
<dbReference type="InterPro" id="IPR036388">
    <property type="entry name" value="WH-like_DNA-bd_sf"/>
</dbReference>
<dbReference type="RefSeq" id="WP_142808166.1">
    <property type="nucleotide sequence ID" value="NZ_CP036282.1"/>
</dbReference>
<dbReference type="SUPFAM" id="SSF46785">
    <property type="entry name" value="Winged helix' DNA-binding domain"/>
    <property type="match status" value="1"/>
</dbReference>
<dbReference type="AlphaFoldDB" id="A0A515EJ73"/>
<gene>
    <name evidence="6" type="ORF">EXZ61_00180</name>
</gene>
<evidence type="ECO:0000259" key="5">
    <source>
        <dbReference type="PROSITE" id="PS51063"/>
    </source>
</evidence>
<reference evidence="7" key="1">
    <citation type="submission" date="2019-02" db="EMBL/GenBank/DDBJ databases">
        <title>Complete genome sequence of Rhodoferax sp. Gr-4.</title>
        <authorList>
            <person name="Jin L."/>
        </authorList>
    </citation>
    <scope>NUCLEOTIDE SEQUENCE [LARGE SCALE GENOMIC DNA]</scope>
    <source>
        <strain evidence="7">Gr-4</strain>
    </source>
</reference>
<dbReference type="PROSITE" id="PS50042">
    <property type="entry name" value="CNMP_BINDING_3"/>
    <property type="match status" value="1"/>
</dbReference>
<proteinExistence type="predicted"/>
<dbReference type="Pfam" id="PF00027">
    <property type="entry name" value="cNMP_binding"/>
    <property type="match status" value="1"/>
</dbReference>
<name>A0A515EJ73_9BURK</name>
<dbReference type="GO" id="GO:0003677">
    <property type="term" value="F:DNA binding"/>
    <property type="evidence" value="ECO:0007669"/>
    <property type="project" value="UniProtKB-KW"/>
</dbReference>
<dbReference type="EMBL" id="CP036282">
    <property type="protein sequence ID" value="QDL52714.1"/>
    <property type="molecule type" value="Genomic_DNA"/>
</dbReference>
<dbReference type="KEGG" id="rhg:EXZ61_00180"/>
<keyword evidence="1" id="KW-0805">Transcription regulation</keyword>
<evidence type="ECO:0000313" key="6">
    <source>
        <dbReference type="EMBL" id="QDL52714.1"/>
    </source>
</evidence>
<dbReference type="PROSITE" id="PS51063">
    <property type="entry name" value="HTH_CRP_2"/>
    <property type="match status" value="1"/>
</dbReference>
<dbReference type="SMART" id="SM00100">
    <property type="entry name" value="cNMP"/>
    <property type="match status" value="1"/>
</dbReference>
<protein>
    <submittedName>
        <fullName evidence="6">Crp/Fnr family transcriptional regulator</fullName>
    </submittedName>
</protein>
<sequence length="231" mass="24477">MHSSKPSYDSVWSANPWFAALPAAEKKALMGSTSLAQLKAGDVLLRKGTVGGGFYGVLSGRLKVSSVGEDGREAVLSVLEPGTWFGETALLDGLPRTHDVSALAACELLAVSAGAFARLMGRSPFARAIALQLATRNRALYGLVEDAMLRSTATRIARRLLVLARGDASMLPQARSSLTVSQEALSLLLGLTRQTLSKELKQLEREGVLSLGYGRIEIVSLPALEARCALA</sequence>
<dbReference type="SMART" id="SM00419">
    <property type="entry name" value="HTH_CRP"/>
    <property type="match status" value="1"/>
</dbReference>
<dbReference type="Pfam" id="PF13545">
    <property type="entry name" value="HTH_Crp_2"/>
    <property type="match status" value="1"/>
</dbReference>
<reference evidence="7" key="2">
    <citation type="journal article" date="2020" name="Int. J. Syst. Evol. Microbiol.">
        <title>Genomic insights into a novel species Rhodoferax aquaticus sp. nov., isolated from freshwater.</title>
        <authorList>
            <person name="Li T."/>
            <person name="Zhuo Y."/>
            <person name="Jin C.Z."/>
            <person name="Wu X."/>
            <person name="Ko S.R."/>
            <person name="Jin F.J."/>
            <person name="Ahn C.Y."/>
            <person name="Oh H.M."/>
            <person name="Lee H.G."/>
            <person name="Jin L."/>
        </authorList>
    </citation>
    <scope>NUCLEOTIDE SEQUENCE [LARGE SCALE GENOMIC DNA]</scope>
    <source>
        <strain evidence="7">Gr-4</strain>
    </source>
</reference>
<dbReference type="GO" id="GO:0005829">
    <property type="term" value="C:cytosol"/>
    <property type="evidence" value="ECO:0007669"/>
    <property type="project" value="TreeGrafter"/>
</dbReference>
<evidence type="ECO:0000256" key="3">
    <source>
        <dbReference type="ARBA" id="ARBA00023163"/>
    </source>
</evidence>